<dbReference type="PANTHER" id="PTHR31962:SF1">
    <property type="entry name" value="SPHINGOLIPID LONG CHAIN BASE-RESPONSIVE PROTEIN PIL1"/>
    <property type="match status" value="1"/>
</dbReference>
<evidence type="ECO:0000313" key="3">
    <source>
        <dbReference type="Proteomes" id="UP000780801"/>
    </source>
</evidence>
<feature type="compositionally biased region" description="Basic and acidic residues" evidence="1">
    <location>
        <begin position="472"/>
        <end position="489"/>
    </location>
</feature>
<feature type="compositionally biased region" description="Basic and acidic residues" evidence="1">
    <location>
        <begin position="403"/>
        <end position="412"/>
    </location>
</feature>
<feature type="compositionally biased region" description="Basic and acidic residues" evidence="1">
    <location>
        <begin position="284"/>
        <end position="305"/>
    </location>
</feature>
<dbReference type="GO" id="GO:0070941">
    <property type="term" value="P:eisosome assembly"/>
    <property type="evidence" value="ECO:0007669"/>
    <property type="project" value="TreeGrafter"/>
</dbReference>
<feature type="non-terminal residue" evidence="2">
    <location>
        <position position="1"/>
    </location>
</feature>
<dbReference type="Pfam" id="PF13805">
    <property type="entry name" value="Pil1"/>
    <property type="match status" value="1"/>
</dbReference>
<dbReference type="OrthoDB" id="5599269at2759"/>
<dbReference type="EMBL" id="JAABOA010003586">
    <property type="protein sequence ID" value="KAF9578505.1"/>
    <property type="molecule type" value="Genomic_DNA"/>
</dbReference>
<sequence length="861" mass="95577">MDLLGSHFQESARRAAGSFLSPLTNAIGEQRRLVESLNVVSKVRVEECKHMMVWSKSQDVLLKLNLLIRKISDYEDTFGSQYESFREKIKHLRTKDDSLCEMGRRQADLQQKIIDASKRPLRSAKAKLLQTELDAVKKENAPAETKLQRLKRQVIKSAYTEQLEATVELGKKMQIIGEHGLQLLEHIDLPLSSDSLLDDRKTEDVLLAARIALESWDQFILVHPSAVVVHPPEDDVSSLAVSEAPSSESSSDSESEAEFVPAPSSPLKARPSIVLTTETSTVEHIIDGDDAAPKKEKEQATEKPETAPSVQPEPEKPVVVETEPESQPEPKQESEKDAEAQQEQETESEPPKLSDPEPTPESKPEPPKASEDVPEPESKPEPEPELESESESESESEPEPEPEPEKIPEPPAREPTTTPLNTNRLHIAAAFGSSLVPKLTLTPNRSKSKSTKAKPNDWASEAAEALASVRINKGENKQSKDDSYIKPEDAAAAEAAAHQRLKELEMKEAKELREAMELSLSYPQATIQDDGSGNLRLTTEEMHFVMEQGGVAPRRSTKTVKRRPRAPETTDGSSEPMRIIRKKTVATKQKLEGNAEASGTNTESALTEEESEEVETEEEDEEELERLKAASRTGVRIVRGPQVTDPNAARMSQQAPRPWNPDTDHIGNTSSDEASTVDLVTEELASHSDIAEAMPEELANHGDIAETMAEEQEPVMPKKKSGSASKTTKVIDSMGADSEKPLESMGPDLEQPMESMGTEPERPMESMGQDGPDTDILNQHSAQNMQNQSIQNQNMQNQNMQNQNMQNQNMRNQSMQNQSMQNQNMRNQNMQHQGMQNQNTQNQNMQGMQSVQNVTMQEDVV</sequence>
<feature type="compositionally biased region" description="Acidic residues" evidence="1">
    <location>
        <begin position="606"/>
        <end position="624"/>
    </location>
</feature>
<dbReference type="GO" id="GO:0036286">
    <property type="term" value="C:eisosome filament"/>
    <property type="evidence" value="ECO:0007669"/>
    <property type="project" value="TreeGrafter"/>
</dbReference>
<feature type="compositionally biased region" description="Basic residues" evidence="1">
    <location>
        <begin position="555"/>
        <end position="564"/>
    </location>
</feature>
<dbReference type="GO" id="GO:0008289">
    <property type="term" value="F:lipid binding"/>
    <property type="evidence" value="ECO:0007669"/>
    <property type="project" value="TreeGrafter"/>
</dbReference>
<proteinExistence type="predicted"/>
<feature type="compositionally biased region" description="Basic and acidic residues" evidence="1">
    <location>
        <begin position="349"/>
        <end position="382"/>
    </location>
</feature>
<feature type="compositionally biased region" description="Acidic residues" evidence="1">
    <location>
        <begin position="383"/>
        <end position="402"/>
    </location>
</feature>
<feature type="region of interest" description="Disordered" evidence="1">
    <location>
        <begin position="546"/>
        <end position="674"/>
    </location>
</feature>
<dbReference type="InterPro" id="IPR027267">
    <property type="entry name" value="AH/BAR_dom_sf"/>
</dbReference>
<dbReference type="GO" id="GO:0006897">
    <property type="term" value="P:endocytosis"/>
    <property type="evidence" value="ECO:0007669"/>
    <property type="project" value="TreeGrafter"/>
</dbReference>
<organism evidence="2 3">
    <name type="scientific">Lunasporangiospora selenospora</name>
    <dbReference type="NCBI Taxonomy" id="979761"/>
    <lineage>
        <taxon>Eukaryota</taxon>
        <taxon>Fungi</taxon>
        <taxon>Fungi incertae sedis</taxon>
        <taxon>Mucoromycota</taxon>
        <taxon>Mortierellomycotina</taxon>
        <taxon>Mortierellomycetes</taxon>
        <taxon>Mortierellales</taxon>
        <taxon>Mortierellaceae</taxon>
        <taxon>Lunasporangiospora</taxon>
    </lineage>
</organism>
<protein>
    <recommendedName>
        <fullName evidence="4">Eisosome component PIL1-domain-containing protein</fullName>
    </recommendedName>
</protein>
<dbReference type="AlphaFoldDB" id="A0A9P6FMP8"/>
<feature type="region of interest" description="Disordered" evidence="1">
    <location>
        <begin position="735"/>
        <end position="774"/>
    </location>
</feature>
<keyword evidence="3" id="KW-1185">Reference proteome</keyword>
<gene>
    <name evidence="2" type="ORF">BGW38_005654</name>
</gene>
<dbReference type="InterPro" id="IPR028245">
    <property type="entry name" value="PIL1/LSP1"/>
</dbReference>
<feature type="compositionally biased region" description="Basic and acidic residues" evidence="1">
    <location>
        <begin position="328"/>
        <end position="339"/>
    </location>
</feature>
<reference evidence="2" key="1">
    <citation type="journal article" date="2020" name="Fungal Divers.">
        <title>Resolving the Mortierellaceae phylogeny through synthesis of multi-gene phylogenetics and phylogenomics.</title>
        <authorList>
            <person name="Vandepol N."/>
            <person name="Liber J."/>
            <person name="Desiro A."/>
            <person name="Na H."/>
            <person name="Kennedy M."/>
            <person name="Barry K."/>
            <person name="Grigoriev I.V."/>
            <person name="Miller A.N."/>
            <person name="O'Donnell K."/>
            <person name="Stajich J.E."/>
            <person name="Bonito G."/>
        </authorList>
    </citation>
    <scope>NUCLEOTIDE SEQUENCE</scope>
    <source>
        <strain evidence="2">KOD1015</strain>
    </source>
</reference>
<accession>A0A9P6FMP8</accession>
<comment type="caution">
    <text evidence="2">The sequence shown here is derived from an EMBL/GenBank/DDBJ whole genome shotgun (WGS) entry which is preliminary data.</text>
</comment>
<evidence type="ECO:0000256" key="1">
    <source>
        <dbReference type="SAM" id="MobiDB-lite"/>
    </source>
</evidence>
<dbReference type="PANTHER" id="PTHR31962">
    <property type="entry name" value="SPHINGOLIPID LONG CHAIN BASE-RESPONSIVE PROTEIN PIL1"/>
    <property type="match status" value="1"/>
</dbReference>
<evidence type="ECO:0008006" key="4">
    <source>
        <dbReference type="Google" id="ProtNLM"/>
    </source>
</evidence>
<dbReference type="GO" id="GO:0005886">
    <property type="term" value="C:plasma membrane"/>
    <property type="evidence" value="ECO:0007669"/>
    <property type="project" value="TreeGrafter"/>
</dbReference>
<evidence type="ECO:0000313" key="2">
    <source>
        <dbReference type="EMBL" id="KAF9578505.1"/>
    </source>
</evidence>
<feature type="compositionally biased region" description="Low complexity" evidence="1">
    <location>
        <begin position="238"/>
        <end position="250"/>
    </location>
</feature>
<dbReference type="Gene3D" id="1.20.1270.60">
    <property type="entry name" value="Arfaptin homology (AH) domain/BAR domain"/>
    <property type="match status" value="1"/>
</dbReference>
<name>A0A9P6FMP8_9FUNG</name>
<feature type="region of interest" description="Disordered" evidence="1">
    <location>
        <begin position="238"/>
        <end position="498"/>
    </location>
</feature>
<dbReference type="SUPFAM" id="SSF141571">
    <property type="entry name" value="Pentapeptide repeat-like"/>
    <property type="match status" value="1"/>
</dbReference>
<dbReference type="Proteomes" id="UP000780801">
    <property type="component" value="Unassembled WGS sequence"/>
</dbReference>